<protein>
    <submittedName>
        <fullName evidence="1">Uncharacterized protein</fullName>
    </submittedName>
</protein>
<comment type="caution">
    <text evidence="1">The sequence shown here is derived from an EMBL/GenBank/DDBJ whole genome shotgun (WGS) entry which is preliminary data.</text>
</comment>
<reference evidence="1 2" key="1">
    <citation type="submission" date="2019-12" db="EMBL/GenBank/DDBJ databases">
        <title>Whole genome shotgun sequence of Streptomyces caniferus NBRC 15389.</title>
        <authorList>
            <person name="Ichikawa N."/>
            <person name="Kimura A."/>
            <person name="Kitahashi Y."/>
            <person name="Komaki H."/>
            <person name="Tamura T."/>
        </authorList>
    </citation>
    <scope>NUCLEOTIDE SEQUENCE [LARGE SCALE GENOMIC DNA]</scope>
    <source>
        <strain evidence="1 2">NBRC 15389</strain>
    </source>
</reference>
<dbReference type="EMBL" id="BLIN01000001">
    <property type="protein sequence ID" value="GFE04051.1"/>
    <property type="molecule type" value="Genomic_DNA"/>
</dbReference>
<dbReference type="Proteomes" id="UP000435837">
    <property type="component" value="Unassembled WGS sequence"/>
</dbReference>
<proteinExistence type="predicted"/>
<sequence>MTWGFVAGRWVASVRFRNIDARVTLIPTVHQVGYALDTMLCATSLAHPGRVSVLISDVEGIRMVTAAQARMVEKV</sequence>
<name>A0A640S0X4_9ACTN</name>
<evidence type="ECO:0000313" key="1">
    <source>
        <dbReference type="EMBL" id="GFE04051.1"/>
    </source>
</evidence>
<gene>
    <name evidence="1" type="ORF">Scani_03190</name>
</gene>
<evidence type="ECO:0000313" key="2">
    <source>
        <dbReference type="Proteomes" id="UP000435837"/>
    </source>
</evidence>
<accession>A0A640S0X4</accession>
<dbReference type="AlphaFoldDB" id="A0A640S0X4"/>
<organism evidence="1 2">
    <name type="scientific">Streptomyces caniferus</name>
    <dbReference type="NCBI Taxonomy" id="285557"/>
    <lineage>
        <taxon>Bacteria</taxon>
        <taxon>Bacillati</taxon>
        <taxon>Actinomycetota</taxon>
        <taxon>Actinomycetes</taxon>
        <taxon>Kitasatosporales</taxon>
        <taxon>Streptomycetaceae</taxon>
        <taxon>Streptomyces</taxon>
    </lineage>
</organism>